<keyword evidence="3" id="KW-1185">Reference proteome</keyword>
<evidence type="ECO:0000313" key="3">
    <source>
        <dbReference type="Proteomes" id="UP000438699"/>
    </source>
</evidence>
<dbReference type="Pfam" id="PF13524">
    <property type="entry name" value="Glyco_trans_1_2"/>
    <property type="match status" value="1"/>
</dbReference>
<dbReference type="GO" id="GO:0016740">
    <property type="term" value="F:transferase activity"/>
    <property type="evidence" value="ECO:0007669"/>
    <property type="project" value="UniProtKB-KW"/>
</dbReference>
<feature type="domain" description="Spore protein YkvP/CgeB glycosyl transferase-like" evidence="1">
    <location>
        <begin position="159"/>
        <end position="282"/>
    </location>
</feature>
<dbReference type="OrthoDB" id="5464538at2"/>
<gene>
    <name evidence="2" type="ORF">F8A88_08795</name>
</gene>
<comment type="caution">
    <text evidence="2">The sequence shown here is derived from an EMBL/GenBank/DDBJ whole genome shotgun (WGS) entry which is preliminary data.</text>
</comment>
<dbReference type="InterPro" id="IPR055259">
    <property type="entry name" value="YkvP/CgeB_Glyco_trans-like"/>
</dbReference>
<name>A0A6N6N2P5_9BACT</name>
<protein>
    <submittedName>
        <fullName evidence="2">Glycosyltransferase</fullName>
    </submittedName>
</protein>
<sequence>MYAPSTLLIHTTPDLDRAFQALGCTTLTLQPDSGQQVLDLEKRLHGMDFTPELIVQRENLSCRLLVSGLDRFDCPKIFWGLDSHLNAHWHAAYARLFDISCATQKKWIPAYRQLGAQDVRWLPWYAPAGTWQPWSAREHGFSFVGRFSSQRPARRWMCEHLQQRFAHANPSVRDDISYAQMLELYGRTKIVPNESIFNESNLRLFEAATRGCVVLNPDIGPELEELFEPGREIDIYDSVVDLEDLLARHLADERRAQAMGRAAFERVQAEHLVLHRAQTLLDYAADATANAATGQDAQAWFTVTLARLMESGHIFAQPATVEKQAAHLPQTGTTMASRLRLLATDNSPECAQRIMHILHTVLTDHLFRNDMELNLTASMAALRSALEAKNAAANTDADTNMDAMARTFLLRQLQAGGRTSAPPAPGRENLLLAWARLLHRAGKTIRAGLPFSVKNHLPGSAVECLILLLSLHPEHMEALRLMESLTHSIRGTEQARVGYLSLLTLHEPDDWRMGLELAIADLRSYRRTAGEEELRNALKAARQQEQEKHFIRALTARDPSGLLRRLAKIETENQR</sequence>
<dbReference type="AlphaFoldDB" id="A0A6N6N2P5"/>
<reference evidence="2 3" key="1">
    <citation type="journal article" date="2017" name="Int. J. Syst. Evol. Microbiol.">
        <title>Desulfovibrio senegalensis sp. nov., a mesophilic sulfate reducer isolated from marine sediment.</title>
        <authorList>
            <person name="Thioye A."/>
            <person name="Gam Z.B.A."/>
            <person name="Mbengue M."/>
            <person name="Cayol J.L."/>
            <person name="Joseph-Bartoli M."/>
            <person name="Toure-Kane C."/>
            <person name="Labat M."/>
        </authorList>
    </citation>
    <scope>NUCLEOTIDE SEQUENCE [LARGE SCALE GENOMIC DNA]</scope>
    <source>
        <strain evidence="2 3">DSM 101509</strain>
    </source>
</reference>
<dbReference type="Gene3D" id="3.40.50.2000">
    <property type="entry name" value="Glycogen Phosphorylase B"/>
    <property type="match status" value="1"/>
</dbReference>
<dbReference type="Proteomes" id="UP000438699">
    <property type="component" value="Unassembled WGS sequence"/>
</dbReference>
<evidence type="ECO:0000259" key="1">
    <source>
        <dbReference type="Pfam" id="PF13524"/>
    </source>
</evidence>
<organism evidence="2 3">
    <name type="scientific">Pseudodesulfovibrio senegalensis</name>
    <dbReference type="NCBI Taxonomy" id="1721087"/>
    <lineage>
        <taxon>Bacteria</taxon>
        <taxon>Pseudomonadati</taxon>
        <taxon>Thermodesulfobacteriota</taxon>
        <taxon>Desulfovibrionia</taxon>
        <taxon>Desulfovibrionales</taxon>
        <taxon>Desulfovibrionaceae</taxon>
    </lineage>
</organism>
<dbReference type="SUPFAM" id="SSF53756">
    <property type="entry name" value="UDP-Glycosyltransferase/glycogen phosphorylase"/>
    <property type="match status" value="1"/>
</dbReference>
<proteinExistence type="predicted"/>
<dbReference type="EMBL" id="WAIE01000003">
    <property type="protein sequence ID" value="KAB1441685.1"/>
    <property type="molecule type" value="Genomic_DNA"/>
</dbReference>
<accession>A0A6N6N2P5</accession>
<evidence type="ECO:0000313" key="2">
    <source>
        <dbReference type="EMBL" id="KAB1441685.1"/>
    </source>
</evidence>
<keyword evidence="2" id="KW-0808">Transferase</keyword>
<dbReference type="RefSeq" id="WP_151150777.1">
    <property type="nucleotide sequence ID" value="NZ_WAIE01000003.1"/>
</dbReference>